<dbReference type="InterPro" id="IPR002058">
    <property type="entry name" value="PAP_assoc"/>
</dbReference>
<gene>
    <name evidence="9" type="ORF">B5V51_6928</name>
</gene>
<dbReference type="PANTHER" id="PTHR12271:SF66">
    <property type="entry name" value="TERMINAL URIDYLYLTRANSFERASE TAILOR"/>
    <property type="match status" value="1"/>
</dbReference>
<dbReference type="PANTHER" id="PTHR12271">
    <property type="entry name" value="POLY A POLYMERASE CID PAP -RELATED"/>
    <property type="match status" value="1"/>
</dbReference>
<feature type="signal peptide" evidence="6">
    <location>
        <begin position="1"/>
        <end position="19"/>
    </location>
</feature>
<feature type="chain" id="PRO_5012155709" description="PAP-associated domain-containing protein" evidence="6">
    <location>
        <begin position="20"/>
        <end position="396"/>
    </location>
</feature>
<evidence type="ECO:0000259" key="7">
    <source>
        <dbReference type="Pfam" id="PF03828"/>
    </source>
</evidence>
<proteinExistence type="predicted"/>
<dbReference type="Gene3D" id="1.10.1410.10">
    <property type="match status" value="1"/>
</dbReference>
<dbReference type="SUPFAM" id="SSF81631">
    <property type="entry name" value="PAP/OAS1 substrate-binding domain"/>
    <property type="match status" value="1"/>
</dbReference>
<dbReference type="Pfam" id="PF22600">
    <property type="entry name" value="MTPAP-like_central"/>
    <property type="match status" value="1"/>
</dbReference>
<comment type="cofactor">
    <cofactor evidence="1">
        <name>Mn(2+)</name>
        <dbReference type="ChEBI" id="CHEBI:29035"/>
    </cofactor>
</comment>
<dbReference type="Gene3D" id="3.30.460.10">
    <property type="entry name" value="Beta Polymerase, domain 2"/>
    <property type="match status" value="1"/>
</dbReference>
<keyword evidence="5" id="KW-0460">Magnesium</keyword>
<dbReference type="SUPFAM" id="SSF81301">
    <property type="entry name" value="Nucleotidyltransferase"/>
    <property type="match status" value="1"/>
</dbReference>
<dbReference type="EMBL" id="NWSH01000306">
    <property type="protein sequence ID" value="PCG77574.1"/>
    <property type="molecule type" value="Genomic_DNA"/>
</dbReference>
<dbReference type="InterPro" id="IPR043519">
    <property type="entry name" value="NT_sf"/>
</dbReference>
<feature type="domain" description="Poly(A) RNA polymerase mitochondrial-like central palm" evidence="8">
    <location>
        <begin position="52"/>
        <end position="165"/>
    </location>
</feature>
<dbReference type="GO" id="GO:0046872">
    <property type="term" value="F:metal ion binding"/>
    <property type="evidence" value="ECO:0007669"/>
    <property type="project" value="UniProtKB-KW"/>
</dbReference>
<keyword evidence="6" id="KW-0732">Signal</keyword>
<organism evidence="9">
    <name type="scientific">Heliothis virescens</name>
    <name type="common">Tobacco budworm moth</name>
    <dbReference type="NCBI Taxonomy" id="7102"/>
    <lineage>
        <taxon>Eukaryota</taxon>
        <taxon>Metazoa</taxon>
        <taxon>Ecdysozoa</taxon>
        <taxon>Arthropoda</taxon>
        <taxon>Hexapoda</taxon>
        <taxon>Insecta</taxon>
        <taxon>Pterygota</taxon>
        <taxon>Neoptera</taxon>
        <taxon>Endopterygota</taxon>
        <taxon>Lepidoptera</taxon>
        <taxon>Glossata</taxon>
        <taxon>Ditrysia</taxon>
        <taxon>Noctuoidea</taxon>
        <taxon>Noctuidae</taxon>
        <taxon>Heliothinae</taxon>
        <taxon>Heliothis</taxon>
    </lineage>
</organism>
<keyword evidence="4" id="KW-0479">Metal-binding</keyword>
<evidence type="ECO:0000256" key="1">
    <source>
        <dbReference type="ARBA" id="ARBA00001936"/>
    </source>
</evidence>
<evidence type="ECO:0000256" key="4">
    <source>
        <dbReference type="ARBA" id="ARBA00022723"/>
    </source>
</evidence>
<evidence type="ECO:0000313" key="9">
    <source>
        <dbReference type="EMBL" id="PCG77574.1"/>
    </source>
</evidence>
<comment type="cofactor">
    <cofactor evidence="2">
        <name>Mg(2+)</name>
        <dbReference type="ChEBI" id="CHEBI:18420"/>
    </cofactor>
</comment>
<keyword evidence="3" id="KW-0808">Transferase</keyword>
<feature type="domain" description="PAP-associated" evidence="7">
    <location>
        <begin position="250"/>
        <end position="323"/>
    </location>
</feature>
<evidence type="ECO:0000256" key="5">
    <source>
        <dbReference type="ARBA" id="ARBA00022842"/>
    </source>
</evidence>
<evidence type="ECO:0000256" key="3">
    <source>
        <dbReference type="ARBA" id="ARBA00022679"/>
    </source>
</evidence>
<dbReference type="InterPro" id="IPR054708">
    <property type="entry name" value="MTPAP-like_central"/>
</dbReference>
<dbReference type="Pfam" id="PF03828">
    <property type="entry name" value="PAP_assoc"/>
    <property type="match status" value="1"/>
</dbReference>
<evidence type="ECO:0000256" key="6">
    <source>
        <dbReference type="SAM" id="SignalP"/>
    </source>
</evidence>
<dbReference type="GO" id="GO:1990817">
    <property type="term" value="F:poly(A) RNA polymerase activity"/>
    <property type="evidence" value="ECO:0007669"/>
    <property type="project" value="UniProtKB-ARBA"/>
</dbReference>
<evidence type="ECO:0008006" key="10">
    <source>
        <dbReference type="Google" id="ProtNLM"/>
    </source>
</evidence>
<name>A0A2A4K108_HELVI</name>
<dbReference type="GO" id="GO:0031123">
    <property type="term" value="P:RNA 3'-end processing"/>
    <property type="evidence" value="ECO:0007669"/>
    <property type="project" value="TreeGrafter"/>
</dbReference>
<evidence type="ECO:0000259" key="8">
    <source>
        <dbReference type="Pfam" id="PF22600"/>
    </source>
</evidence>
<protein>
    <recommendedName>
        <fullName evidence="10">PAP-associated domain-containing protein</fullName>
    </recommendedName>
</protein>
<reference evidence="9" key="1">
    <citation type="submission" date="2017-09" db="EMBL/GenBank/DDBJ databases">
        <title>Contemporary evolution of a Lepidopteran species, Heliothis virescens, in response to modern agricultural practices.</title>
        <authorList>
            <person name="Fritz M.L."/>
            <person name="Deyonke A.M."/>
            <person name="Papanicolaou A."/>
            <person name="Micinski S."/>
            <person name="Westbrook J."/>
            <person name="Gould F."/>
        </authorList>
    </citation>
    <scope>NUCLEOTIDE SEQUENCE [LARGE SCALE GENOMIC DNA]</scope>
    <source>
        <strain evidence="9">HvINT-</strain>
        <tissue evidence="9">Whole body</tissue>
    </source>
</reference>
<dbReference type="STRING" id="7102.A0A2A4K108"/>
<accession>A0A2A4K108</accession>
<evidence type="ECO:0000256" key="2">
    <source>
        <dbReference type="ARBA" id="ARBA00001946"/>
    </source>
</evidence>
<dbReference type="AlphaFoldDB" id="A0A2A4K108"/>
<comment type="caution">
    <text evidence="9">The sequence shown here is derived from an EMBL/GenBank/DDBJ whole genome shotgun (WGS) entry which is preliminary data.</text>
</comment>
<dbReference type="GO" id="GO:0050265">
    <property type="term" value="F:RNA uridylyltransferase activity"/>
    <property type="evidence" value="ECO:0007669"/>
    <property type="project" value="TreeGrafter"/>
</dbReference>
<sequence>MYTLLGVAVSAAVLVLAQSELCLEGSFDAQLQQVLDIYMLRPQLEACIISTVETDVLHTLNQRWQGIQMTPYGSLVTGLGTRSSDLDFSVSVPNYNSSRDAEWDMLHEINRLVKQQPDLYSEINYSTKPVFARYSFNHNATQRKVDLIFRSGYAGVRNSLVIRYYFHLDDRYLPLGGLLKLAFKMHDLIGRGMLKNYALYLLVIFYLQQKNMVPAGYVLQRDAVSDYVGDWDTGFNQLPYSTHNTDTVLQLLGGFFQYYSQFDFKNYVVSTFAGRPIPKADFMNIDTFPEEFTLYKNTSKLDLQLKIKDNLRPNSNICIQDTYVHDMNNGELITKEDTDRIKKFLMSSAKWFEELPADQFLSAILSEEQDPSNNATQQNCIDIPDTDDVATVDLTC</sequence>